<accession>A0ABQ9H6T4</accession>
<keyword evidence="2" id="KW-1185">Reference proteome</keyword>
<comment type="caution">
    <text evidence="1">The sequence shown here is derived from an EMBL/GenBank/DDBJ whole genome shotgun (WGS) entry which is preliminary data.</text>
</comment>
<name>A0ABQ9H6T4_9NEOP</name>
<reference evidence="1 2" key="1">
    <citation type="submission" date="2023-02" db="EMBL/GenBank/DDBJ databases">
        <title>LHISI_Scaffold_Assembly.</title>
        <authorList>
            <person name="Stuart O.P."/>
            <person name="Cleave R."/>
            <person name="Magrath M.J.L."/>
            <person name="Mikheyev A.S."/>
        </authorList>
    </citation>
    <scope>NUCLEOTIDE SEQUENCE [LARGE SCALE GENOMIC DNA]</scope>
    <source>
        <strain evidence="1">Daus_M_001</strain>
        <tissue evidence="1">Leg muscle</tissue>
    </source>
</reference>
<organism evidence="1 2">
    <name type="scientific">Dryococelus australis</name>
    <dbReference type="NCBI Taxonomy" id="614101"/>
    <lineage>
        <taxon>Eukaryota</taxon>
        <taxon>Metazoa</taxon>
        <taxon>Ecdysozoa</taxon>
        <taxon>Arthropoda</taxon>
        <taxon>Hexapoda</taxon>
        <taxon>Insecta</taxon>
        <taxon>Pterygota</taxon>
        <taxon>Neoptera</taxon>
        <taxon>Polyneoptera</taxon>
        <taxon>Phasmatodea</taxon>
        <taxon>Verophasmatodea</taxon>
        <taxon>Anareolatae</taxon>
        <taxon>Phasmatidae</taxon>
        <taxon>Eurycanthinae</taxon>
        <taxon>Dryococelus</taxon>
    </lineage>
</organism>
<dbReference type="Proteomes" id="UP001159363">
    <property type="component" value="Chromosome 6"/>
</dbReference>
<protein>
    <submittedName>
        <fullName evidence="1">Uncharacterized protein</fullName>
    </submittedName>
</protein>
<dbReference type="EMBL" id="JARBHB010000007">
    <property type="protein sequence ID" value="KAJ8879989.1"/>
    <property type="molecule type" value="Genomic_DNA"/>
</dbReference>
<evidence type="ECO:0000313" key="2">
    <source>
        <dbReference type="Proteomes" id="UP001159363"/>
    </source>
</evidence>
<proteinExistence type="predicted"/>
<sequence length="179" mass="20516">MTFIAAVLEAILERFNAVSEKLQSEEMDVGTHHLIRKFKSSQQDEEIKELRSLRDFLLSQDLKVNAIHKRKIMQVLSCSSVIFSFLSHLTDTDPDQIYKSADILHLIYPSDIEETFGTECIYVTSFLLQAGTSSTYLHKNKLLMFKNLYDLHPNVQIALKIYLCTPVQPERCFSAPAKS</sequence>
<gene>
    <name evidence="1" type="ORF">PR048_020610</name>
</gene>
<evidence type="ECO:0000313" key="1">
    <source>
        <dbReference type="EMBL" id="KAJ8879989.1"/>
    </source>
</evidence>